<keyword evidence="1" id="KW-0472">Membrane</keyword>
<keyword evidence="1" id="KW-0812">Transmembrane</keyword>
<organism evidence="2 3">
    <name type="scientific">Paraclostridium bifermentans</name>
    <name type="common">Clostridium bifermentans</name>
    <dbReference type="NCBI Taxonomy" id="1490"/>
    <lineage>
        <taxon>Bacteria</taxon>
        <taxon>Bacillati</taxon>
        <taxon>Bacillota</taxon>
        <taxon>Clostridia</taxon>
        <taxon>Peptostreptococcales</taxon>
        <taxon>Peptostreptococcaceae</taxon>
        <taxon>Paraclostridium</taxon>
    </lineage>
</organism>
<gene>
    <name evidence="2" type="ORF">D4A35_16075</name>
</gene>
<evidence type="ECO:0000313" key="3">
    <source>
        <dbReference type="Proteomes" id="UP000326961"/>
    </source>
</evidence>
<sequence>MKNVFNTFKCLLIIFVLILLVYDKVKVNFIKKSSYIIEKSVTYTVYDKHRLKSGMYLDLHYNNYSLDIKVEDSNQYKNSKNGDEITLDSNLYYDKKSDKLKLIEIKGFKTEFYD</sequence>
<accession>A0A5P3XJ11</accession>
<protein>
    <submittedName>
        <fullName evidence="2">Uncharacterized protein</fullName>
    </submittedName>
</protein>
<dbReference type="EMBL" id="CP032452">
    <property type="protein sequence ID" value="QEZ70337.1"/>
    <property type="molecule type" value="Genomic_DNA"/>
</dbReference>
<evidence type="ECO:0000256" key="1">
    <source>
        <dbReference type="SAM" id="Phobius"/>
    </source>
</evidence>
<reference evidence="2 3" key="1">
    <citation type="submission" date="2018-09" db="EMBL/GenBank/DDBJ databases">
        <title>A clostridial neurotoxin that targets Anopheles mosquitoes.</title>
        <authorList>
            <person name="Contreras E."/>
            <person name="Masuyer G."/>
            <person name="Qureshi N."/>
            <person name="Chawla S."/>
            <person name="Lim H.L."/>
            <person name="Chen J."/>
            <person name="Stenmark P."/>
            <person name="Gill S."/>
        </authorList>
    </citation>
    <scope>NUCLEOTIDE SEQUENCE [LARGE SCALE GENOMIC DNA]</scope>
    <source>
        <strain evidence="2 3">Cbm</strain>
    </source>
</reference>
<feature type="transmembrane region" description="Helical" evidence="1">
    <location>
        <begin position="6"/>
        <end position="22"/>
    </location>
</feature>
<keyword evidence="1" id="KW-1133">Transmembrane helix</keyword>
<proteinExistence type="predicted"/>
<name>A0A5P3XJ11_PARBF</name>
<dbReference type="AlphaFoldDB" id="A0A5P3XJ11"/>
<evidence type="ECO:0000313" key="2">
    <source>
        <dbReference type="EMBL" id="QEZ70337.1"/>
    </source>
</evidence>
<dbReference type="RefSeq" id="WP_199874396.1">
    <property type="nucleotide sequence ID" value="NZ_BROM01000150.1"/>
</dbReference>
<dbReference type="Proteomes" id="UP000326961">
    <property type="component" value="Chromosome"/>
</dbReference>